<evidence type="ECO:0000256" key="9">
    <source>
        <dbReference type="ARBA" id="ARBA00022884"/>
    </source>
</evidence>
<evidence type="ECO:0000256" key="12">
    <source>
        <dbReference type="ARBA" id="ARBA00030579"/>
    </source>
</evidence>
<dbReference type="EMBL" id="KN122111">
    <property type="protein sequence ID" value="KFO32871.1"/>
    <property type="molecule type" value="Genomic_DNA"/>
</dbReference>
<dbReference type="InterPro" id="IPR006535">
    <property type="entry name" value="HnRNP_R/Q_splicing_fac"/>
</dbReference>
<dbReference type="FunFam" id="3.30.70.330:FF:000146">
    <property type="entry name" value="RNA-binding protein 47 isoform X1"/>
    <property type="match status" value="1"/>
</dbReference>
<feature type="domain" description="RRM" evidence="16">
    <location>
        <begin position="167"/>
        <end position="249"/>
    </location>
</feature>
<keyword evidence="18" id="KW-1185">Reference proteome</keyword>
<dbReference type="InterPro" id="IPR000504">
    <property type="entry name" value="RRM_dom"/>
</dbReference>
<evidence type="ECO:0000256" key="4">
    <source>
        <dbReference type="ARBA" id="ARBA00015191"/>
    </source>
</evidence>
<evidence type="ECO:0000256" key="15">
    <source>
        <dbReference type="SAM" id="SignalP"/>
    </source>
</evidence>
<dbReference type="CDD" id="cd12497">
    <property type="entry name" value="RRM3_RBM47"/>
    <property type="match status" value="1"/>
</dbReference>
<dbReference type="FunFam" id="3.30.70.330:FF:000022">
    <property type="entry name" value="APOBEC1 complementation factor isoform X1"/>
    <property type="match status" value="1"/>
</dbReference>
<dbReference type="STRING" id="885580.ENSFDAP00000007919"/>
<feature type="domain" description="RRM" evidence="16">
    <location>
        <begin position="87"/>
        <end position="160"/>
    </location>
</feature>
<evidence type="ECO:0000256" key="2">
    <source>
        <dbReference type="ARBA" id="ARBA00004496"/>
    </source>
</evidence>
<dbReference type="CDD" id="cd12491">
    <property type="entry name" value="RRM2_RBM47"/>
    <property type="match status" value="1"/>
</dbReference>
<dbReference type="GO" id="GO:0005737">
    <property type="term" value="C:cytoplasm"/>
    <property type="evidence" value="ECO:0007669"/>
    <property type="project" value="UniProtKB-SubCell"/>
</dbReference>
<feature type="domain" description="RRM" evidence="16">
    <location>
        <begin position="262"/>
        <end position="334"/>
    </location>
</feature>
<dbReference type="NCBIfam" id="TIGR01648">
    <property type="entry name" value="hnRNP-R-Q"/>
    <property type="match status" value="1"/>
</dbReference>
<evidence type="ECO:0000256" key="5">
    <source>
        <dbReference type="ARBA" id="ARBA00022481"/>
    </source>
</evidence>
<dbReference type="GO" id="GO:0016554">
    <property type="term" value="P:cytidine to uridine editing"/>
    <property type="evidence" value="ECO:0007669"/>
    <property type="project" value="UniProtKB-ARBA"/>
</dbReference>
<dbReference type="GO" id="GO:0006397">
    <property type="term" value="P:mRNA processing"/>
    <property type="evidence" value="ECO:0007669"/>
    <property type="project" value="UniProtKB-KW"/>
</dbReference>
<keyword evidence="7" id="KW-0507">mRNA processing</keyword>
<dbReference type="GO" id="GO:0008380">
    <property type="term" value="P:RNA splicing"/>
    <property type="evidence" value="ECO:0007669"/>
    <property type="project" value="UniProtKB-KW"/>
</dbReference>
<evidence type="ECO:0000256" key="14">
    <source>
        <dbReference type="PROSITE-ProRule" id="PRU00176"/>
    </source>
</evidence>
<evidence type="ECO:0000313" key="17">
    <source>
        <dbReference type="EMBL" id="KFO32871.1"/>
    </source>
</evidence>
<proteinExistence type="inferred from homology"/>
<name>A0A091EC40_FUKDA</name>
<keyword evidence="15" id="KW-0732">Signal</keyword>
<comment type="subcellular location">
    <subcellularLocation>
        <location evidence="2">Cytoplasm</location>
    </subcellularLocation>
    <subcellularLocation>
        <location evidence="1">Nucleus</location>
    </subcellularLocation>
</comment>
<evidence type="ECO:0000256" key="6">
    <source>
        <dbReference type="ARBA" id="ARBA00022490"/>
    </source>
</evidence>
<organism evidence="17 18">
    <name type="scientific">Fukomys damarensis</name>
    <name type="common">Damaraland mole rat</name>
    <name type="synonym">Cryptomys damarensis</name>
    <dbReference type="NCBI Taxonomy" id="885580"/>
    <lineage>
        <taxon>Eukaryota</taxon>
        <taxon>Metazoa</taxon>
        <taxon>Chordata</taxon>
        <taxon>Craniata</taxon>
        <taxon>Vertebrata</taxon>
        <taxon>Euteleostomi</taxon>
        <taxon>Mammalia</taxon>
        <taxon>Eutheria</taxon>
        <taxon>Euarchontoglires</taxon>
        <taxon>Glires</taxon>
        <taxon>Rodentia</taxon>
        <taxon>Hystricomorpha</taxon>
        <taxon>Bathyergidae</taxon>
        <taxon>Fukomys</taxon>
    </lineage>
</organism>
<dbReference type="PROSITE" id="PS50102">
    <property type="entry name" value="RRM"/>
    <property type="match status" value="3"/>
</dbReference>
<dbReference type="SMART" id="SM00360">
    <property type="entry name" value="RRM"/>
    <property type="match status" value="3"/>
</dbReference>
<evidence type="ECO:0000313" key="18">
    <source>
        <dbReference type="Proteomes" id="UP000028990"/>
    </source>
</evidence>
<feature type="chain" id="PRO_5001872447" description="RNA-binding protein 47" evidence="15">
    <location>
        <begin position="36"/>
        <end position="606"/>
    </location>
</feature>
<comment type="subunit">
    <text evidence="13">Homodimer. Interacts with A1CF. Interacts with APOBEC1; form an mRNA editing complex. Interacts with RBPMS.</text>
</comment>
<dbReference type="PANTHER" id="PTHR21245">
    <property type="entry name" value="HETEROGENEOUS NUCLEAR RIBONUCLEOPROTEIN"/>
    <property type="match status" value="1"/>
</dbReference>
<gene>
    <name evidence="17" type="ORF">H920_05730</name>
</gene>
<dbReference type="GO" id="GO:0070935">
    <property type="term" value="P:3'-UTR-mediated mRNA stabilization"/>
    <property type="evidence" value="ECO:0007669"/>
    <property type="project" value="UniProtKB-ARBA"/>
</dbReference>
<dbReference type="GO" id="GO:0003723">
    <property type="term" value="F:RNA binding"/>
    <property type="evidence" value="ECO:0007669"/>
    <property type="project" value="UniProtKB-UniRule"/>
</dbReference>
<accession>A0A091EC40</accession>
<dbReference type="SUPFAM" id="SSF54928">
    <property type="entry name" value="RNA-binding domain, RBD"/>
    <property type="match status" value="2"/>
</dbReference>
<protein>
    <recommendedName>
        <fullName evidence="4">RNA-binding protein 47</fullName>
    </recommendedName>
    <alternativeName>
        <fullName evidence="12">RNA-binding motif protein 47</fullName>
    </alternativeName>
</protein>
<sequence length="606" mass="66030">MFEEKPRSELGLRLALLRLTHALLFLRRCPPAVDAFDIMTAEDSTAAMSSDPATPSSAKVPEGVAGAPNEAALVALMERTGYSMRGCEVFVGKIPRDVYEDELVPVFEAVGRIYELRLMMDFDGKNRGYAFIMYCHKHEAKRAVRELNNYEIRPGRLLGVCCSVDNCRLFIGGIPKMKKREEILEEIAKVTEGVLDVIVYASAADKMKNRGFAFVEYESHRAAAMARRKLMPGRIQLWGHQIAVDWAEPEIDVDEDVMETVKILYVRNLMIETTEDTIKKSFGQFNPGCVERVKKIRDYAFVHFSSREDAVHAMNNLNGTELEGSCLEVTLAKPVDKEQYSRYQKAAKGGSVAEAAAQPPSYVYSCDPYTLAYYGYPYNALIGPNRDYFVKAGSIRGRGRGAAGNRAPGPRGSYLGGYSAGRGIYSRYHEGKGKQQEKGYELVPNLEISAVNPVAIKPGTVAIPAIGPQYSMFQAAPAPKMIEDGKIHTVEHMISPIAVQPDPASAAAAAAAAAIIPAVSTPPPFQGRPITPVYTVAPNMQRIPTASIYGAGYVPFAAPATATIATLQKNAAAAAAVYGGYTAGYIPQAFPAAAIQVPIHDIYQTY</sequence>
<keyword evidence="5" id="KW-0488">Methylation</keyword>
<evidence type="ECO:0000256" key="3">
    <source>
        <dbReference type="ARBA" id="ARBA00005319"/>
    </source>
</evidence>
<feature type="signal peptide" evidence="15">
    <location>
        <begin position="1"/>
        <end position="35"/>
    </location>
</feature>
<dbReference type="InterPro" id="IPR034440">
    <property type="entry name" value="RBM47_RRM2"/>
</dbReference>
<dbReference type="InterPro" id="IPR047044">
    <property type="entry name" value="RBM47_RRM1"/>
</dbReference>
<dbReference type="GO" id="GO:0005634">
    <property type="term" value="C:nucleus"/>
    <property type="evidence" value="ECO:0007669"/>
    <property type="project" value="UniProtKB-SubCell"/>
</dbReference>
<dbReference type="InterPro" id="IPR034445">
    <property type="entry name" value="RBM47_RRM3"/>
</dbReference>
<dbReference type="Proteomes" id="UP000028990">
    <property type="component" value="Unassembled WGS sequence"/>
</dbReference>
<dbReference type="Pfam" id="PF00076">
    <property type="entry name" value="RRM_1"/>
    <property type="match status" value="3"/>
</dbReference>
<reference evidence="17 18" key="1">
    <citation type="submission" date="2013-11" db="EMBL/GenBank/DDBJ databases">
        <title>The Damaraland mole rat (Fukomys damarensis) genome and evolution of African mole rats.</title>
        <authorList>
            <person name="Gladyshev V.N."/>
            <person name="Fang X."/>
        </authorList>
    </citation>
    <scope>NUCLEOTIDE SEQUENCE [LARGE SCALE GENOMIC DNA]</scope>
    <source>
        <tissue evidence="17">Liver</tissue>
    </source>
</reference>
<dbReference type="CDD" id="cd12485">
    <property type="entry name" value="RRM1_RBM47"/>
    <property type="match status" value="1"/>
</dbReference>
<dbReference type="AlphaFoldDB" id="A0A091EC40"/>
<evidence type="ECO:0000256" key="13">
    <source>
        <dbReference type="ARBA" id="ARBA00047065"/>
    </source>
</evidence>
<keyword evidence="11" id="KW-0539">Nucleus</keyword>
<keyword evidence="9 14" id="KW-0694">RNA-binding</keyword>
<evidence type="ECO:0000256" key="11">
    <source>
        <dbReference type="ARBA" id="ARBA00023242"/>
    </source>
</evidence>
<evidence type="ECO:0000256" key="10">
    <source>
        <dbReference type="ARBA" id="ARBA00023187"/>
    </source>
</evidence>
<dbReference type="eggNOG" id="KOG0117">
    <property type="taxonomic scope" value="Eukaryota"/>
</dbReference>
<dbReference type="InterPro" id="IPR035979">
    <property type="entry name" value="RBD_domain_sf"/>
</dbReference>
<keyword evidence="8" id="KW-0677">Repeat</keyword>
<dbReference type="InterPro" id="IPR012677">
    <property type="entry name" value="Nucleotide-bd_a/b_plait_sf"/>
</dbReference>
<evidence type="ECO:0000256" key="7">
    <source>
        <dbReference type="ARBA" id="ARBA00022664"/>
    </source>
</evidence>
<dbReference type="Gene3D" id="3.30.70.330">
    <property type="match status" value="3"/>
</dbReference>
<comment type="similarity">
    <text evidence="3">Belongs to the RRM RBM47 family.</text>
</comment>
<keyword evidence="10" id="KW-0508">mRNA splicing</keyword>
<keyword evidence="6" id="KW-0963">Cytoplasm</keyword>
<evidence type="ECO:0000259" key="16">
    <source>
        <dbReference type="PROSITE" id="PS50102"/>
    </source>
</evidence>
<dbReference type="GO" id="GO:0140767">
    <property type="term" value="F:enzyme-substrate adaptor activity"/>
    <property type="evidence" value="ECO:0007669"/>
    <property type="project" value="UniProtKB-ARBA"/>
</dbReference>
<evidence type="ECO:0000256" key="1">
    <source>
        <dbReference type="ARBA" id="ARBA00004123"/>
    </source>
</evidence>
<evidence type="ECO:0000256" key="8">
    <source>
        <dbReference type="ARBA" id="ARBA00022737"/>
    </source>
</evidence>